<evidence type="ECO:0000256" key="5">
    <source>
        <dbReference type="ARBA" id="ARBA00060451"/>
    </source>
</evidence>
<reference evidence="8 9" key="1">
    <citation type="journal article" date="2016" name="Proc. Natl. Acad. Sci. U.S.A.">
        <title>Comparative genomics of biotechnologically important yeasts.</title>
        <authorList>
            <person name="Riley R."/>
            <person name="Haridas S."/>
            <person name="Wolfe K.H."/>
            <person name="Lopes M.R."/>
            <person name="Hittinger C.T."/>
            <person name="Goeker M."/>
            <person name="Salamov A.A."/>
            <person name="Wisecaver J.H."/>
            <person name="Long T.M."/>
            <person name="Calvey C.H."/>
            <person name="Aerts A.L."/>
            <person name="Barry K.W."/>
            <person name="Choi C."/>
            <person name="Clum A."/>
            <person name="Coughlan A.Y."/>
            <person name="Deshpande S."/>
            <person name="Douglass A.P."/>
            <person name="Hanson S.J."/>
            <person name="Klenk H.-P."/>
            <person name="LaButti K.M."/>
            <person name="Lapidus A."/>
            <person name="Lindquist E.A."/>
            <person name="Lipzen A.M."/>
            <person name="Meier-Kolthoff J.P."/>
            <person name="Ohm R.A."/>
            <person name="Otillar R.P."/>
            <person name="Pangilinan J.L."/>
            <person name="Peng Y."/>
            <person name="Rokas A."/>
            <person name="Rosa C.A."/>
            <person name="Scheuner C."/>
            <person name="Sibirny A.A."/>
            <person name="Slot J.C."/>
            <person name="Stielow J.B."/>
            <person name="Sun H."/>
            <person name="Kurtzman C.P."/>
            <person name="Blackwell M."/>
            <person name="Grigoriev I.V."/>
            <person name="Jeffries T.W."/>
        </authorList>
    </citation>
    <scope>NUCLEOTIDE SEQUENCE [LARGE SCALE GENOMIC DNA]</scope>
    <source>
        <strain evidence="8 9">NRRL Y-11557</strain>
    </source>
</reference>
<feature type="compositionally biased region" description="Low complexity" evidence="6">
    <location>
        <begin position="753"/>
        <end position="764"/>
    </location>
</feature>
<dbReference type="GO" id="GO:0006891">
    <property type="term" value="P:intra-Golgi vesicle-mediated transport"/>
    <property type="evidence" value="ECO:0007669"/>
    <property type="project" value="EnsemblFungi"/>
</dbReference>
<gene>
    <name evidence="8" type="ORF">LIPSTDRAFT_61866</name>
</gene>
<evidence type="ECO:0000256" key="3">
    <source>
        <dbReference type="ARBA" id="ARBA00022927"/>
    </source>
</evidence>
<accession>A0A1E3QBE7</accession>
<dbReference type="EMBL" id="KV454291">
    <property type="protein sequence ID" value="ODQ75023.1"/>
    <property type="molecule type" value="Genomic_DNA"/>
</dbReference>
<feature type="compositionally biased region" description="Polar residues" evidence="6">
    <location>
        <begin position="111"/>
        <end position="130"/>
    </location>
</feature>
<dbReference type="Pfam" id="PF16213">
    <property type="entry name" value="DCB"/>
    <property type="match status" value="1"/>
</dbReference>
<dbReference type="GO" id="GO:0005085">
    <property type="term" value="F:guanyl-nucleotide exchange factor activity"/>
    <property type="evidence" value="ECO:0007669"/>
    <property type="project" value="EnsemblFungi"/>
</dbReference>
<organism evidence="8 9">
    <name type="scientific">Lipomyces starkeyi NRRL Y-11557</name>
    <dbReference type="NCBI Taxonomy" id="675824"/>
    <lineage>
        <taxon>Eukaryota</taxon>
        <taxon>Fungi</taxon>
        <taxon>Dikarya</taxon>
        <taxon>Ascomycota</taxon>
        <taxon>Saccharomycotina</taxon>
        <taxon>Lipomycetes</taxon>
        <taxon>Lipomycetales</taxon>
        <taxon>Lipomycetaceae</taxon>
        <taxon>Lipomyces</taxon>
    </lineage>
</organism>
<dbReference type="GO" id="GO:0140455">
    <property type="term" value="P:cytoplasm protein quality control"/>
    <property type="evidence" value="ECO:0007669"/>
    <property type="project" value="EnsemblFungi"/>
</dbReference>
<feature type="compositionally biased region" description="Low complexity" evidence="6">
    <location>
        <begin position="95"/>
        <end position="106"/>
    </location>
</feature>
<dbReference type="SUPFAM" id="SSF48425">
    <property type="entry name" value="Sec7 domain"/>
    <property type="match status" value="1"/>
</dbReference>
<evidence type="ECO:0000256" key="1">
    <source>
        <dbReference type="ARBA" id="ARBA00022448"/>
    </source>
</evidence>
<protein>
    <recommendedName>
        <fullName evidence="7">SEC7 domain-containing protein</fullName>
    </recommendedName>
</protein>
<evidence type="ECO:0000256" key="6">
    <source>
        <dbReference type="SAM" id="MobiDB-lite"/>
    </source>
</evidence>
<dbReference type="OrthoDB" id="18431at2759"/>
<dbReference type="Pfam" id="PF09324">
    <property type="entry name" value="Sec7-like_HDS"/>
    <property type="match status" value="1"/>
</dbReference>
<dbReference type="InterPro" id="IPR046455">
    <property type="entry name" value="Sec7/BIG1-like_C"/>
</dbReference>
<sequence>MASEQELPSVPDAVDAPITNAGAVVDSSAVGSDSGPAAEVTSLPSSSPEISTPHEDPEALGTSGNLWNKDKSLDDAKRSGDAIELESTPDLAPLSVQSESQESVEVPKSVNEISTKSDSATTDQRQSEPPTATREEQQFPLSKHKSTASIASSSISNSSSMSSMMFVSKALESILTSRDGRRQGPLQIGLNNAVEQLKKLSPDSPSPTIILEPLRLATLTNDNEVKATAIDCIGKLFSFSFFVDVPATPEPAEGDAVPTLPTRTIKMVDQAVEIVCDCFRGDTTDERVELQIIKALLAAVLNEKLLVHGAALLKAIRQTYNIFILSRSNANQAIAQATLAQMVNVVFERVKRRIKAQSVEDDSGIIEIPVQPTFNDKGLPDDDDKVDEVTLTDERKEGTDTAEAEQQSAEQSQTKITLESFENKKSFDEERIPETASSAPRDEGELFIRDGFLVFRAMCKLSVKAIDASDRPDMRSHAMRSKLLSLHLVYTILSTHMTVFASQDVIIRSSASSEETVFIHAIRQYLCLCLSRNAASPIPPIFEVSCDIFWLILLNLRSQMKREIEVFMTEIYIPILEMKNSTPHQKQYLLRGIERLFANPRALVEIYLNYDCDNTALDNIYERLVEYLSRIAITPVHITQFQLQQYQELQRLNDASPFGGSGSVAGVAIPPSFSSSAAASMQTTPAAELASQVPLEYTLKRLSLDCLVTILESLVEWSQKGIANSAAIALPQPSDRDSDSIADDEIRTGSITPSSNLHPSSPLPEKARSIVNGTSGSNTPIDDPTQFESLKHRKTALLEGIKQFNFKPKRGITFLCENNFIASKDPNDVARFLLTTEGLSKAMIGEYLGEGDPENVAIMHAFVDLMDFSDMKFVDALRRFLQAFRLPGEAQKIDRFMLKFAERYISGNPSIFANADTAYVLAYSVIMLNTDLHSPQVKNRMTKQDFFKNNKGINDNADLPEAFLSDIFDEILNNEIILKSEHDAALMAGASSAQQGGTSIAANIGQVLATVGRDLQREAYLHASREMANKTEASSCRICGKMLFKNLVRSQRKETSGPTVVFYGASHFEHVGPMFEVVWMSFLAGLSAPMQDSDEPDIIKTCMEGIKLAVRIACLFDIELARISFVSALAKYTNLQNISEMKQKNVEGTKALLDIALSEGDLLKDSWKDVLTCLISSGISEGVVPDLGLAKLALRESFESQRSKSSVSMKPIRSRSSTIGTPFSAVVAEETRTREIVIAMDKIFTQSSMLSGDGILHFVRALTAVSREEIQSSGQSEHPRMFSLQKMVDVCYYNMNRIRVEWSNLWAIMGEQFNHVGCHSNITVVFFALDSLRQLSIRFLEMEELPHFKFQKDFLRPFEHVMSNNPSPQVKDMVLRCLQQMVLSRAVNIRSGWSTMFGVFTFAAKEQYEQIVQFAFENIKLIHKDDFELIMAQGSFADLAVCLTEFAKNYRFQKISLHSIELLRSSIPRMLDYQKNVQAGTIVVQTVSKASIEDPSVKFWFPVLFAFHDIIMTGEDLEVRSRALNYLFDTLVEYGGDFLPDFWDLVCRQLLFPIFIVLKSRSEMSRFNNHEDMSVWLSTTMIQALRNLMALFTHYFDALERMLDGFLDLLITCICQENDTLARIGSSCLQQLITQNVRKFRKEHWTKIVGAFVTLFETTTAYQLFLSQGAEPPVTPTDEIDVIGLKINGLTYPLPNDDIEKAHRERLGDDSESAAPTTPTNGVPKSSITSIISNPQSPTTLQAPTIVSPAKKREFNKIIVKCVLQLLLIEAVSELFSNDDVYNNIPSEELLVLMRVLRKSFQFARSFNGNRELRIKLWKEGFMKQLPNLLKQESGAASTYIHILLRMYHDSNQDRVENKENIEEALIPLCADIIRGYTILEEETQQRNIAAWRPVVVEVMEGYLRFSQEDFARHVEVFYPLGVELLGREPGTDIRVTVQSLFRRIGTVWMKGKGRQL</sequence>
<dbReference type="CDD" id="cd00171">
    <property type="entry name" value="Sec7"/>
    <property type="match status" value="1"/>
</dbReference>
<keyword evidence="3" id="KW-0653">Protein transport</keyword>
<dbReference type="GO" id="GO:0006888">
    <property type="term" value="P:endoplasmic reticulum to Golgi vesicle-mediated transport"/>
    <property type="evidence" value="ECO:0007669"/>
    <property type="project" value="EnsemblFungi"/>
</dbReference>
<dbReference type="Proteomes" id="UP000094385">
    <property type="component" value="Unassembled WGS sequence"/>
</dbReference>
<feature type="region of interest" description="Disordered" evidence="6">
    <location>
        <begin position="393"/>
        <end position="414"/>
    </location>
</feature>
<evidence type="ECO:0000313" key="9">
    <source>
        <dbReference type="Proteomes" id="UP000094385"/>
    </source>
</evidence>
<dbReference type="Pfam" id="PF01369">
    <property type="entry name" value="Sec7"/>
    <property type="match status" value="1"/>
</dbReference>
<dbReference type="PROSITE" id="PS50190">
    <property type="entry name" value="SEC7"/>
    <property type="match status" value="1"/>
</dbReference>
<dbReference type="InterPro" id="IPR000904">
    <property type="entry name" value="Sec7_dom"/>
</dbReference>
<dbReference type="Gene3D" id="1.10.220.20">
    <property type="match status" value="1"/>
</dbReference>
<feature type="compositionally biased region" description="Basic and acidic residues" evidence="6">
    <location>
        <begin position="734"/>
        <end position="747"/>
    </location>
</feature>
<dbReference type="FunFam" id="1.10.220.20:FF:000002">
    <property type="entry name" value="Brefeldin A-inhibited guanine nucleotide-exchange protein 1"/>
    <property type="match status" value="1"/>
</dbReference>
<comment type="subcellular location">
    <subcellularLocation>
        <location evidence="5">Cytoplasmic vesicle</location>
        <location evidence="5">COPI-coated vesicle membrane</location>
    </subcellularLocation>
</comment>
<dbReference type="GO" id="GO:0005770">
    <property type="term" value="C:late endosome"/>
    <property type="evidence" value="ECO:0007669"/>
    <property type="project" value="EnsemblFungi"/>
</dbReference>
<dbReference type="GO" id="GO:0005829">
    <property type="term" value="C:cytosol"/>
    <property type="evidence" value="ECO:0007669"/>
    <property type="project" value="EnsemblFungi"/>
</dbReference>
<dbReference type="SUPFAM" id="SSF48371">
    <property type="entry name" value="ARM repeat"/>
    <property type="match status" value="1"/>
</dbReference>
<dbReference type="Pfam" id="PF12783">
    <property type="entry name" value="Sec7-like_HUS"/>
    <property type="match status" value="1"/>
</dbReference>
<feature type="compositionally biased region" description="Low complexity" evidence="6">
    <location>
        <begin position="147"/>
        <end position="156"/>
    </location>
</feature>
<dbReference type="FunFam" id="1.10.1000.11:FF:000003">
    <property type="entry name" value="Brefeldin A-inhibited guanine nucleotide-exchange protein 1"/>
    <property type="match status" value="1"/>
</dbReference>
<feature type="region of interest" description="Disordered" evidence="6">
    <location>
        <begin position="1705"/>
        <end position="1742"/>
    </location>
</feature>
<dbReference type="SMART" id="SM00222">
    <property type="entry name" value="Sec7"/>
    <property type="match status" value="1"/>
</dbReference>
<feature type="compositionally biased region" description="Basic and acidic residues" evidence="6">
    <location>
        <begin position="68"/>
        <end position="81"/>
    </location>
</feature>
<dbReference type="GO" id="GO:0030663">
    <property type="term" value="C:COPI-coated vesicle membrane"/>
    <property type="evidence" value="ECO:0007669"/>
    <property type="project" value="UniProtKB-SubCell"/>
</dbReference>
<dbReference type="GO" id="GO:0005802">
    <property type="term" value="C:trans-Golgi network"/>
    <property type="evidence" value="ECO:0007669"/>
    <property type="project" value="EnsemblFungi"/>
</dbReference>
<dbReference type="GO" id="GO:0000045">
    <property type="term" value="P:autophagosome assembly"/>
    <property type="evidence" value="ECO:0007669"/>
    <property type="project" value="EnsemblFungi"/>
</dbReference>
<feature type="compositionally biased region" description="Polar residues" evidence="6">
    <location>
        <begin position="1714"/>
        <end position="1742"/>
    </location>
</feature>
<feature type="compositionally biased region" description="Low complexity" evidence="6">
    <location>
        <begin position="25"/>
        <end position="35"/>
    </location>
</feature>
<dbReference type="InterPro" id="IPR032629">
    <property type="entry name" value="DCB_dom"/>
</dbReference>
<dbReference type="InterPro" id="IPR035999">
    <property type="entry name" value="Sec7_dom_sf"/>
</dbReference>
<dbReference type="PANTHER" id="PTHR10663">
    <property type="entry name" value="GUANYL-NUCLEOTIDE EXCHANGE FACTOR"/>
    <property type="match status" value="1"/>
</dbReference>
<evidence type="ECO:0000256" key="2">
    <source>
        <dbReference type="ARBA" id="ARBA00022490"/>
    </source>
</evidence>
<keyword evidence="1" id="KW-0813">Transport</keyword>
<dbReference type="InterPro" id="IPR023394">
    <property type="entry name" value="Sec7_C_sf"/>
</dbReference>
<dbReference type="Pfam" id="PF20252">
    <property type="entry name" value="BIG2_C"/>
    <property type="match status" value="1"/>
</dbReference>
<name>A0A1E3QBE7_LIPST</name>
<dbReference type="InterPro" id="IPR032691">
    <property type="entry name" value="Mon2/Sec7/BIG1-like_HUS"/>
</dbReference>
<dbReference type="GO" id="GO:0032012">
    <property type="term" value="P:regulation of ARF protein signal transduction"/>
    <property type="evidence" value="ECO:0007669"/>
    <property type="project" value="InterPro"/>
</dbReference>
<feature type="region of interest" description="Disordered" evidence="6">
    <location>
        <begin position="25"/>
        <end position="156"/>
    </location>
</feature>
<feature type="region of interest" description="Disordered" evidence="6">
    <location>
        <begin position="730"/>
        <end position="786"/>
    </location>
</feature>
<keyword evidence="2" id="KW-0963">Cytoplasm</keyword>
<keyword evidence="9" id="KW-1185">Reference proteome</keyword>
<evidence type="ECO:0000259" key="7">
    <source>
        <dbReference type="PROSITE" id="PS50190"/>
    </source>
</evidence>
<proteinExistence type="predicted"/>
<evidence type="ECO:0000313" key="8">
    <source>
        <dbReference type="EMBL" id="ODQ75023.1"/>
    </source>
</evidence>
<dbReference type="InterPro" id="IPR015403">
    <property type="entry name" value="Mon2/Sec7/BIG1-like_HDS"/>
</dbReference>
<feature type="compositionally biased region" description="Polar residues" evidence="6">
    <location>
        <begin position="771"/>
        <end position="780"/>
    </location>
</feature>
<dbReference type="InterPro" id="IPR016024">
    <property type="entry name" value="ARM-type_fold"/>
</dbReference>
<dbReference type="GO" id="GO:0015031">
    <property type="term" value="P:protein transport"/>
    <property type="evidence" value="ECO:0007669"/>
    <property type="project" value="UniProtKB-KW"/>
</dbReference>
<feature type="compositionally biased region" description="Low complexity" evidence="6">
    <location>
        <begin position="404"/>
        <end position="413"/>
    </location>
</feature>
<dbReference type="STRING" id="675824.A0A1E3QBE7"/>
<dbReference type="PANTHER" id="PTHR10663:SF375">
    <property type="entry name" value="LD29171P"/>
    <property type="match status" value="1"/>
</dbReference>
<feature type="domain" description="SEC7" evidence="7">
    <location>
        <begin position="786"/>
        <end position="974"/>
    </location>
</feature>
<dbReference type="Gene3D" id="1.10.1000.11">
    <property type="entry name" value="Arf Nucleotide-binding Site Opener,domain 2"/>
    <property type="match status" value="1"/>
</dbReference>
<keyword evidence="4" id="KW-0472">Membrane</keyword>
<evidence type="ECO:0000256" key="4">
    <source>
        <dbReference type="ARBA" id="ARBA00023136"/>
    </source>
</evidence>